<sequence>METVTEILREAAATAILPRFQSLADGDVSEKSPGEVVTIADREAEALITRRLRTVLDAPVVGEEATADNPALLTALREAPSVWLVDPLDGTANFIAGRPTYAVMAALVRHGETVAAWIVHPATGLSYQAERGSGAWRDGVRIQRAPASADPAELRGAAFTRFLPPSTRAYVEAARAQFADAGLGTKAAGVDYPQLAEGLIDFSLYQRTLPWDHAPGALLLTEAGGTAARPDATLYRPDDPGLGLLAAADPQSWHTVRDTLLPPP</sequence>
<keyword evidence="2" id="KW-1185">Reference proteome</keyword>
<protein>
    <submittedName>
        <fullName evidence="1">Inositol monophosphatase</fullName>
    </submittedName>
</protein>
<dbReference type="PANTHER" id="PTHR20854">
    <property type="entry name" value="INOSITOL MONOPHOSPHATASE"/>
    <property type="match status" value="1"/>
</dbReference>
<evidence type="ECO:0000313" key="2">
    <source>
        <dbReference type="Proteomes" id="UP001592531"/>
    </source>
</evidence>
<dbReference type="PRINTS" id="PR00377">
    <property type="entry name" value="IMPHPHTASES"/>
</dbReference>
<dbReference type="PANTHER" id="PTHR20854:SF4">
    <property type="entry name" value="INOSITOL-1-MONOPHOSPHATASE-RELATED"/>
    <property type="match status" value="1"/>
</dbReference>
<dbReference type="EMBL" id="JBHFAB010000021">
    <property type="protein sequence ID" value="MFC1419923.1"/>
    <property type="molecule type" value="Genomic_DNA"/>
</dbReference>
<dbReference type="Gene3D" id="3.30.540.10">
    <property type="entry name" value="Fructose-1,6-Bisphosphatase, subunit A, domain 1"/>
    <property type="match status" value="1"/>
</dbReference>
<comment type="caution">
    <text evidence="1">The sequence shown here is derived from an EMBL/GenBank/DDBJ whole genome shotgun (WGS) entry which is preliminary data.</text>
</comment>
<dbReference type="Gene3D" id="3.40.190.80">
    <property type="match status" value="1"/>
</dbReference>
<organism evidence="1 2">
    <name type="scientific">Streptacidiphilus cavernicola</name>
    <dbReference type="NCBI Taxonomy" id="3342716"/>
    <lineage>
        <taxon>Bacteria</taxon>
        <taxon>Bacillati</taxon>
        <taxon>Actinomycetota</taxon>
        <taxon>Actinomycetes</taxon>
        <taxon>Kitasatosporales</taxon>
        <taxon>Streptomycetaceae</taxon>
        <taxon>Streptacidiphilus</taxon>
    </lineage>
</organism>
<dbReference type="RefSeq" id="WP_380540160.1">
    <property type="nucleotide sequence ID" value="NZ_JBHFAB010000021.1"/>
</dbReference>
<name>A0ABV6W2B3_9ACTN</name>
<evidence type="ECO:0000313" key="1">
    <source>
        <dbReference type="EMBL" id="MFC1419923.1"/>
    </source>
</evidence>
<reference evidence="1 2" key="1">
    <citation type="submission" date="2024-09" db="EMBL/GenBank/DDBJ databases">
        <authorList>
            <person name="Lee S.D."/>
        </authorList>
    </citation>
    <scope>NUCLEOTIDE SEQUENCE [LARGE SCALE GENOMIC DNA]</scope>
    <source>
        <strain evidence="1 2">N8-3</strain>
    </source>
</reference>
<dbReference type="Proteomes" id="UP001592531">
    <property type="component" value="Unassembled WGS sequence"/>
</dbReference>
<dbReference type="Pfam" id="PF00459">
    <property type="entry name" value="Inositol_P"/>
    <property type="match status" value="1"/>
</dbReference>
<accession>A0ABV6W2B3</accession>
<dbReference type="InterPro" id="IPR000760">
    <property type="entry name" value="Inositol_monophosphatase-like"/>
</dbReference>
<gene>
    <name evidence="1" type="ORF">ACEZDE_25270</name>
</gene>
<proteinExistence type="predicted"/>
<dbReference type="SUPFAM" id="SSF56655">
    <property type="entry name" value="Carbohydrate phosphatase"/>
    <property type="match status" value="1"/>
</dbReference>